<dbReference type="Proteomes" id="UP000231162">
    <property type="component" value="Unassembled WGS sequence"/>
</dbReference>
<dbReference type="InterPro" id="IPR017853">
    <property type="entry name" value="GH"/>
</dbReference>
<evidence type="ECO:0000313" key="2">
    <source>
        <dbReference type="Proteomes" id="UP000231162"/>
    </source>
</evidence>
<protein>
    <recommendedName>
        <fullName evidence="3">Asl1-like glycosyl hydrolase catalytic domain-containing protein</fullName>
    </recommendedName>
</protein>
<dbReference type="Gene3D" id="3.20.20.80">
    <property type="entry name" value="Glycosidases"/>
    <property type="match status" value="1"/>
</dbReference>
<organism evidence="1 2">
    <name type="scientific">Candidatus Berkelbacteria bacterium CG10_big_fil_rev_8_21_14_0_10_43_14</name>
    <dbReference type="NCBI Taxonomy" id="1974515"/>
    <lineage>
        <taxon>Bacteria</taxon>
        <taxon>Candidatus Berkelbacteria</taxon>
    </lineage>
</organism>
<reference evidence="2" key="1">
    <citation type="submission" date="2017-09" db="EMBL/GenBank/DDBJ databases">
        <title>Depth-based differentiation of microbial function through sediment-hosted aquifers and enrichment of novel symbionts in the deep terrestrial subsurface.</title>
        <authorList>
            <person name="Probst A.J."/>
            <person name="Ladd B."/>
            <person name="Jarett J.K."/>
            <person name="Geller-Mcgrath D.E."/>
            <person name="Sieber C.M.K."/>
            <person name="Emerson J.B."/>
            <person name="Anantharaman K."/>
            <person name="Thomas B.C."/>
            <person name="Malmstrom R."/>
            <person name="Stieglmeier M."/>
            <person name="Klingl A."/>
            <person name="Woyke T."/>
            <person name="Ryan C.M."/>
            <person name="Banfield J.F."/>
        </authorList>
    </citation>
    <scope>NUCLEOTIDE SEQUENCE [LARGE SCALE GENOMIC DNA]</scope>
</reference>
<gene>
    <name evidence="1" type="ORF">COT79_03370</name>
</gene>
<accession>A0A2M6R830</accession>
<proteinExistence type="predicted"/>
<evidence type="ECO:0000313" key="1">
    <source>
        <dbReference type="EMBL" id="PIS06676.1"/>
    </source>
</evidence>
<sequence>MIKKIFLFIILCFIFTGALLAYRGVITLPWVKNDAQKSSGIIWGVYTSAYAFKKGPETFTQPLLDMQEKYIKDLGVSLLRANYETYPDSQEANDAVVNLAQKNKLELLLVLEPPLPDLMTQLTYQVGYDWGKKVATRYKGRVGYYQLTNEVSGVVIKPSHPGTKDNDYDEAKYQKLKTYLQGLSTGIHDGDKNAKRVITANWISTAIIDRMYKDKVAFDIIGWNWFSDMGDDPTHKVLDDGSVLDLPTYFAKYKKPFWITEANESHGDFDDPTGKKQAEYFNTLSANIIKSGKVDAFIAFKLFDSHSEAQGKRTPDTSWGLVGQKVDAKRNYIPGSIKPAYSAYQEIIKNYVQAKS</sequence>
<dbReference type="AlphaFoldDB" id="A0A2M6R830"/>
<dbReference type="SUPFAM" id="SSF51445">
    <property type="entry name" value="(Trans)glycosidases"/>
    <property type="match status" value="1"/>
</dbReference>
<dbReference type="EMBL" id="PEZX01000042">
    <property type="protein sequence ID" value="PIS06676.1"/>
    <property type="molecule type" value="Genomic_DNA"/>
</dbReference>
<name>A0A2M6R830_9BACT</name>
<comment type="caution">
    <text evidence="1">The sequence shown here is derived from an EMBL/GenBank/DDBJ whole genome shotgun (WGS) entry which is preliminary data.</text>
</comment>
<evidence type="ECO:0008006" key="3">
    <source>
        <dbReference type="Google" id="ProtNLM"/>
    </source>
</evidence>